<dbReference type="EMBL" id="JAVRAD010000008">
    <property type="protein sequence ID" value="MDX8331069.1"/>
    <property type="molecule type" value="Genomic_DNA"/>
</dbReference>
<keyword evidence="7" id="KW-1185">Reference proteome</keyword>
<evidence type="ECO:0000313" key="7">
    <source>
        <dbReference type="Proteomes" id="UP001277561"/>
    </source>
</evidence>
<sequence>MDEKQIMAALAQAYWGRPAVEPELVAMTGELARDSATIAPPRHGQDATLFDVEPAHYDALMLTEAKR</sequence>
<reference evidence="3 6" key="3">
    <citation type="journal article" date="2018" name="Syst. Appl. Microbiol.">
        <title>Agrobacterium rosae sp. nov., isolated from galls on different agricultural crops.</title>
        <authorList>
            <person name="Kuzmanovic N."/>
            <person name="Pulawska J."/>
            <person name="Smalla K."/>
            <person name="Nesme X."/>
        </authorList>
    </citation>
    <scope>NUCLEOTIDE SEQUENCE [LARGE SCALE GENOMIC DNA]</scope>
    <source>
        <strain evidence="3 6">NCPPB 1650</strain>
    </source>
</reference>
<dbReference type="Proteomes" id="UP000187891">
    <property type="component" value="Unassembled WGS sequence"/>
</dbReference>
<gene>
    <name evidence="3" type="ORF">CPJ18_22200</name>
    <name evidence="4" type="ORF">DSM25559_2502</name>
    <name evidence="1" type="ORF">RMR22_17475</name>
    <name evidence="2" type="ORF">RMS29_17730</name>
</gene>
<evidence type="ECO:0000313" key="5">
    <source>
        <dbReference type="Proteomes" id="UP000187891"/>
    </source>
</evidence>
<dbReference type="Proteomes" id="UP001277561">
    <property type="component" value="Unassembled WGS sequence"/>
</dbReference>
<dbReference type="EMBL" id="NXEJ01000011">
    <property type="protein sequence ID" value="POO49164.1"/>
    <property type="molecule type" value="Genomic_DNA"/>
</dbReference>
<organism evidence="4 5">
    <name type="scientific">Agrobacterium rosae</name>
    <dbReference type="NCBI Taxonomy" id="1972867"/>
    <lineage>
        <taxon>Bacteria</taxon>
        <taxon>Pseudomonadati</taxon>
        <taxon>Pseudomonadota</taxon>
        <taxon>Alphaproteobacteria</taxon>
        <taxon>Hyphomicrobiales</taxon>
        <taxon>Rhizobiaceae</taxon>
        <taxon>Rhizobium/Agrobacterium group</taxon>
        <taxon>Agrobacterium</taxon>
    </lineage>
</organism>
<reference evidence="1 7" key="4">
    <citation type="journal article" date="2023" name="Phytobiomes J">
        <title>Deciphering the key players within the bacterial microbiota associated with aerial crown gall tumors on rhododendron: Insights into the gallobiome.</title>
        <authorList>
            <person name="Kuzmanovic N."/>
            <person name="Nesme J."/>
            <person name="Wolf J."/>
            <person name="Neumann-Schaal M."/>
            <person name="Petersen J."/>
            <person name="Fernandez-Gnecco G."/>
            <person name="Sproeer C."/>
            <person name="Bunk B."/>
            <person name="Overmann J."/>
            <person name="Sorensen S.J."/>
            <person name="Idczak E."/>
            <person name="Smalla K."/>
        </authorList>
    </citation>
    <scope>NUCLEOTIDE SEQUENCE [LARGE SCALE GENOMIC DNA]</scope>
    <source>
        <strain evidence="1">Rho-11.1</strain>
        <strain evidence="7">rho-14.1</strain>
        <strain evidence="2">Rho-14.1</strain>
    </source>
</reference>
<dbReference type="RefSeq" id="WP_077106059.1">
    <property type="nucleotide sequence ID" value="NZ_CP133552.1"/>
</dbReference>
<name>A0A1R3TNB6_9HYPH</name>
<protein>
    <submittedName>
        <fullName evidence="4">Uncharacterized protein</fullName>
    </submittedName>
</protein>
<dbReference type="STRING" id="1907666.DSM25559_2502"/>
<evidence type="ECO:0000313" key="1">
    <source>
        <dbReference type="EMBL" id="MDX8304048.1"/>
    </source>
</evidence>
<proteinExistence type="predicted"/>
<evidence type="ECO:0000313" key="4">
    <source>
        <dbReference type="EMBL" id="SCX24170.1"/>
    </source>
</evidence>
<dbReference type="AlphaFoldDB" id="A0A1R3TNB6"/>
<evidence type="ECO:0000313" key="2">
    <source>
        <dbReference type="EMBL" id="MDX8331069.1"/>
    </source>
</evidence>
<dbReference type="EMBL" id="FMUE01000005">
    <property type="protein sequence ID" value="SCX24170.1"/>
    <property type="molecule type" value="Genomic_DNA"/>
</dbReference>
<reference evidence="4" key="2">
    <citation type="submission" date="2016-10" db="EMBL/GenBank/DDBJ databases">
        <authorList>
            <person name="de Groot N.N."/>
        </authorList>
    </citation>
    <scope>NUCLEOTIDE SEQUENCE [LARGE SCALE GENOMIC DNA]</scope>
    <source>
        <strain evidence="4">DSM25559</strain>
    </source>
</reference>
<dbReference type="Proteomes" id="UP000237447">
    <property type="component" value="Unassembled WGS sequence"/>
</dbReference>
<evidence type="ECO:0000313" key="3">
    <source>
        <dbReference type="EMBL" id="POO49164.1"/>
    </source>
</evidence>
<dbReference type="GeneID" id="86882028"/>
<accession>A0A1R3TNB6</accession>
<accession>A0A2S4E750</accession>
<reference evidence="5" key="1">
    <citation type="submission" date="2016-10" db="EMBL/GenBank/DDBJ databases">
        <authorList>
            <person name="Wibberg D."/>
        </authorList>
    </citation>
    <scope>NUCLEOTIDE SEQUENCE [LARGE SCALE GENOMIC DNA]</scope>
</reference>
<evidence type="ECO:0000313" key="6">
    <source>
        <dbReference type="Proteomes" id="UP000237447"/>
    </source>
</evidence>
<dbReference type="EMBL" id="JAVRAF010000005">
    <property type="protein sequence ID" value="MDX8304048.1"/>
    <property type="molecule type" value="Genomic_DNA"/>
</dbReference>